<dbReference type="PANTHER" id="PTHR42921:SF1">
    <property type="entry name" value="ACETOACETYL-COA SYNTHETASE"/>
    <property type="match status" value="1"/>
</dbReference>
<dbReference type="RefSeq" id="WP_107751012.1">
    <property type="nucleotide sequence ID" value="NZ_QBKF01000003.1"/>
</dbReference>
<gene>
    <name evidence="7" type="ORF">DDE23_09335</name>
</gene>
<dbReference type="InterPro" id="IPR045851">
    <property type="entry name" value="AMP-bd_C_sf"/>
</dbReference>
<dbReference type="InterPro" id="IPR005914">
    <property type="entry name" value="Acac_CoA_synth"/>
</dbReference>
<evidence type="ECO:0000256" key="3">
    <source>
        <dbReference type="ARBA" id="ARBA00022741"/>
    </source>
</evidence>
<dbReference type="Proteomes" id="UP000244810">
    <property type="component" value="Unassembled WGS sequence"/>
</dbReference>
<accession>A0A2T7USA8</accession>
<feature type="domain" description="AMP-dependent synthetase/ligase" evidence="5">
    <location>
        <begin position="99"/>
        <end position="467"/>
    </location>
</feature>
<dbReference type="SUPFAM" id="SSF56801">
    <property type="entry name" value="Acetyl-CoA synthetase-like"/>
    <property type="match status" value="1"/>
</dbReference>
<dbReference type="Pfam" id="PF00501">
    <property type="entry name" value="AMP-binding"/>
    <property type="match status" value="1"/>
</dbReference>
<sequence>MDRSVLWRPDAAALRETALARFAQENGFGVAEYESLHAWSIADPAAFWSRLWDFAGIKGEKGSVALHRDPAAWMTGARFFPEARLNMAENLLARADAAQAVIELDESGNRRALSADQLRAEVARVARGLRAAGVVKGDRVAAILPNRIDCLVTLLASLAIGAVWTSCSPDFGAAAILDRIGQVQPKVLFAQTRVTYGGKSVDLTSRIAEIAGQIPELGALVLVGSGAEAMDRPSILWEAFGSPGALDFAPLAFDDPCYILYTSGTTGAPKAIVHRTGGVLLQKLKEHLLHGDVRPGDRFLWYTNTAWMMYHWVVASMGCGATLVLYDGAPILKRDGGYECGPLWRAVEAEGITHLGISPKYLSTLMEQGYRPGAEHDLSSLRWLMSAGSPVSPDQYDWIYDAVGKHPGFASISGGTEIMGCFLLGSPLHPVKRGQLTVKALGMAVNVLDERGAPVRGRPGELVCTEPFPSMPATFWGEGGAARYRKSYFADRPEIWTHGDHATLNIDGTAVIHGRSDCTLNPGGVRIGTADIYNVCQKFPELTDALVFGRAVPGDEEIVLCVKLAEAADLTPDLAQAIRSRVRAECSPRHVPGAIYAVADIPMTVNGKRVEGAARSIVAGQVVANLASLANADCLAEYAALSERTAL</sequence>
<dbReference type="NCBIfam" id="TIGR01217">
    <property type="entry name" value="ac_ac_CoA_syn"/>
    <property type="match status" value="1"/>
</dbReference>
<evidence type="ECO:0000256" key="2">
    <source>
        <dbReference type="ARBA" id="ARBA00022598"/>
    </source>
</evidence>
<evidence type="ECO:0000256" key="1">
    <source>
        <dbReference type="ARBA" id="ARBA00006432"/>
    </source>
</evidence>
<dbReference type="GO" id="GO:0005524">
    <property type="term" value="F:ATP binding"/>
    <property type="evidence" value="ECO:0007669"/>
    <property type="project" value="UniProtKB-KW"/>
</dbReference>
<evidence type="ECO:0000313" key="8">
    <source>
        <dbReference type="Proteomes" id="UP000244810"/>
    </source>
</evidence>
<dbReference type="Gene3D" id="3.40.50.12780">
    <property type="entry name" value="N-terminal domain of ligase-like"/>
    <property type="match status" value="1"/>
</dbReference>
<organism evidence="7 8">
    <name type="scientific">Pararhodobacter aggregans</name>
    <dbReference type="NCBI Taxonomy" id="404875"/>
    <lineage>
        <taxon>Bacteria</taxon>
        <taxon>Pseudomonadati</taxon>
        <taxon>Pseudomonadota</taxon>
        <taxon>Alphaproteobacteria</taxon>
        <taxon>Rhodobacterales</taxon>
        <taxon>Paracoccaceae</taxon>
        <taxon>Pararhodobacter</taxon>
    </lineage>
</organism>
<dbReference type="EMBL" id="QDDR01000004">
    <property type="protein sequence ID" value="PVE47640.1"/>
    <property type="molecule type" value="Genomic_DNA"/>
</dbReference>
<dbReference type="OrthoDB" id="9803968at2"/>
<evidence type="ECO:0000256" key="4">
    <source>
        <dbReference type="ARBA" id="ARBA00022840"/>
    </source>
</evidence>
<proteinExistence type="inferred from homology"/>
<dbReference type="GO" id="GO:0030729">
    <property type="term" value="F:acetoacetate-CoA ligase activity"/>
    <property type="evidence" value="ECO:0007669"/>
    <property type="project" value="InterPro"/>
</dbReference>
<dbReference type="PANTHER" id="PTHR42921">
    <property type="entry name" value="ACETOACETYL-COA SYNTHETASE"/>
    <property type="match status" value="1"/>
</dbReference>
<protein>
    <submittedName>
        <fullName evidence="7">Acetoacetate--CoA ligase</fullName>
    </submittedName>
</protein>
<dbReference type="InterPro" id="IPR025110">
    <property type="entry name" value="AMP-bd_C"/>
</dbReference>
<dbReference type="InterPro" id="IPR020845">
    <property type="entry name" value="AMP-binding_CS"/>
</dbReference>
<dbReference type="Gene3D" id="3.30.300.30">
    <property type="match status" value="1"/>
</dbReference>
<comment type="caution">
    <text evidence="7">The sequence shown here is derived from an EMBL/GenBank/DDBJ whole genome shotgun (WGS) entry which is preliminary data.</text>
</comment>
<dbReference type="Pfam" id="PF13193">
    <property type="entry name" value="AMP-binding_C"/>
    <property type="match status" value="1"/>
</dbReference>
<keyword evidence="8" id="KW-1185">Reference proteome</keyword>
<keyword evidence="4" id="KW-0067">ATP-binding</keyword>
<keyword evidence="2 7" id="KW-0436">Ligase</keyword>
<name>A0A2T7USA8_9RHOB</name>
<dbReference type="InterPro" id="IPR000873">
    <property type="entry name" value="AMP-dep_synth/lig_dom"/>
</dbReference>
<evidence type="ECO:0000259" key="6">
    <source>
        <dbReference type="Pfam" id="PF13193"/>
    </source>
</evidence>
<dbReference type="GO" id="GO:0006629">
    <property type="term" value="P:lipid metabolic process"/>
    <property type="evidence" value="ECO:0007669"/>
    <property type="project" value="InterPro"/>
</dbReference>
<evidence type="ECO:0000313" key="7">
    <source>
        <dbReference type="EMBL" id="PVE47640.1"/>
    </source>
</evidence>
<reference evidence="7 8" key="1">
    <citation type="journal article" date="2011" name="Syst. Appl. Microbiol.">
        <title>Defluviimonas denitrificans gen. nov., sp. nov., and Pararhodobacter aggregans gen. nov., sp. nov., non-phototrophic Rhodobacteraceae from the biofilter of a marine aquaculture.</title>
        <authorList>
            <person name="Foesel B.U."/>
            <person name="Drake H.L."/>
            <person name="Schramm A."/>
        </authorList>
    </citation>
    <scope>NUCLEOTIDE SEQUENCE [LARGE SCALE GENOMIC DNA]</scope>
    <source>
        <strain evidence="7 8">D1-19</strain>
    </source>
</reference>
<evidence type="ECO:0000259" key="5">
    <source>
        <dbReference type="Pfam" id="PF00501"/>
    </source>
</evidence>
<keyword evidence="3" id="KW-0547">Nucleotide-binding</keyword>
<dbReference type="InterPro" id="IPR042099">
    <property type="entry name" value="ANL_N_sf"/>
</dbReference>
<feature type="domain" description="AMP-binding enzyme C-terminal" evidence="6">
    <location>
        <begin position="537"/>
        <end position="608"/>
    </location>
</feature>
<dbReference type="PROSITE" id="PS00455">
    <property type="entry name" value="AMP_BINDING"/>
    <property type="match status" value="1"/>
</dbReference>
<dbReference type="NCBIfam" id="NF002937">
    <property type="entry name" value="PRK03584.1"/>
    <property type="match status" value="1"/>
</dbReference>
<comment type="similarity">
    <text evidence="1">Belongs to the ATP-dependent AMP-binding enzyme family.</text>
</comment>
<dbReference type="AlphaFoldDB" id="A0A2T7USA8"/>